<dbReference type="InterPro" id="IPR024588">
    <property type="entry name" value="YejM_N"/>
</dbReference>
<dbReference type="KEGG" id="tvd:SG34_029400"/>
<keyword evidence="4" id="KW-1185">Reference proteome</keyword>
<evidence type="ECO:0000256" key="1">
    <source>
        <dbReference type="SAM" id="Phobius"/>
    </source>
</evidence>
<feature type="transmembrane region" description="Helical" evidence="1">
    <location>
        <begin position="59"/>
        <end position="78"/>
    </location>
</feature>
<keyword evidence="1" id="KW-1133">Transmembrane helix</keyword>
<gene>
    <name evidence="3" type="ORF">SG34_029400</name>
</gene>
<feature type="transmembrane region" description="Helical" evidence="1">
    <location>
        <begin position="26"/>
        <end position="47"/>
    </location>
</feature>
<dbReference type="AlphaFoldDB" id="A0AAE9Z306"/>
<dbReference type="Proteomes" id="UP000032352">
    <property type="component" value="Chromosome"/>
</dbReference>
<reference evidence="3 4" key="2">
    <citation type="journal article" date="2022" name="Mar. Drugs">
        <title>Bioassay-Guided Fractionation Leads to the Detection of Cholic Acid Generated by the Rare Thalassomonas sp.</title>
        <authorList>
            <person name="Pheiffer F."/>
            <person name="Schneider Y.K."/>
            <person name="Hansen E.H."/>
            <person name="Andersen J.H."/>
            <person name="Isaksson J."/>
            <person name="Busche T."/>
            <person name="R C."/>
            <person name="Kalinowski J."/>
            <person name="Zyl L.V."/>
            <person name="Trindade M."/>
        </authorList>
    </citation>
    <scope>NUCLEOTIDE SEQUENCE [LARGE SCALE GENOMIC DNA]</scope>
    <source>
        <strain evidence="3 4">XOM25</strain>
    </source>
</reference>
<dbReference type="EMBL" id="CP059733">
    <property type="protein sequence ID" value="WDE05347.1"/>
    <property type="molecule type" value="Genomic_DNA"/>
</dbReference>
<accession>A0AAE9Z306</accession>
<organism evidence="3 4">
    <name type="scientific">Thalassomonas viridans</name>
    <dbReference type="NCBI Taxonomy" id="137584"/>
    <lineage>
        <taxon>Bacteria</taxon>
        <taxon>Pseudomonadati</taxon>
        <taxon>Pseudomonadota</taxon>
        <taxon>Gammaproteobacteria</taxon>
        <taxon>Alteromonadales</taxon>
        <taxon>Colwelliaceae</taxon>
        <taxon>Thalassomonas</taxon>
    </lineage>
</organism>
<sequence>MNFVAALLISLRYLTPHPLPDSFDCGIFLVCYFIAHLGLLTLALLGVTRFISGFIIHPAINRICATLVVGLALALLLTDTFVYQQYRFHLNAMVLELLIGGGNEILSFSW</sequence>
<reference evidence="3 4" key="1">
    <citation type="journal article" date="2015" name="Genome Announc.">
        <title>Draft Genome Sequences of Marine Isolates of Thalassomonas viridans and Thalassomonas actiniarum.</title>
        <authorList>
            <person name="Olonade I."/>
            <person name="van Zyl L.J."/>
            <person name="Trindade M."/>
        </authorList>
    </citation>
    <scope>NUCLEOTIDE SEQUENCE [LARGE SCALE GENOMIC DNA]</scope>
    <source>
        <strain evidence="3 4">XOM25</strain>
    </source>
</reference>
<name>A0AAE9Z306_9GAMM</name>
<evidence type="ECO:0000259" key="2">
    <source>
        <dbReference type="Pfam" id="PF11893"/>
    </source>
</evidence>
<protein>
    <submittedName>
        <fullName evidence="3">DUF3413 domain-containing protein</fullName>
    </submittedName>
</protein>
<keyword evidence="1" id="KW-0472">Membrane</keyword>
<evidence type="ECO:0000313" key="4">
    <source>
        <dbReference type="Proteomes" id="UP000032352"/>
    </source>
</evidence>
<evidence type="ECO:0000313" key="3">
    <source>
        <dbReference type="EMBL" id="WDE05347.1"/>
    </source>
</evidence>
<keyword evidence="1" id="KW-0812">Transmembrane</keyword>
<proteinExistence type="predicted"/>
<feature type="domain" description="Inner membrane protein YejM N-terminal" evidence="2">
    <location>
        <begin position="1"/>
        <end position="110"/>
    </location>
</feature>
<dbReference type="Pfam" id="PF11893">
    <property type="entry name" value="DUF3413"/>
    <property type="match status" value="1"/>
</dbReference>